<name>A0A2K1KX66_PHYPA</name>
<dbReference type="Gramene" id="Pp3c3_34770V3.1">
    <property type="protein sequence ID" value="Pp3c3_34770V3.1"/>
    <property type="gene ID" value="Pp3c3_34770"/>
</dbReference>
<reference evidence="1 3" key="2">
    <citation type="journal article" date="2018" name="Plant J.">
        <title>The Physcomitrella patens chromosome-scale assembly reveals moss genome structure and evolution.</title>
        <authorList>
            <person name="Lang D."/>
            <person name="Ullrich K.K."/>
            <person name="Murat F."/>
            <person name="Fuchs J."/>
            <person name="Jenkins J."/>
            <person name="Haas F.B."/>
            <person name="Piednoel M."/>
            <person name="Gundlach H."/>
            <person name="Van Bel M."/>
            <person name="Meyberg R."/>
            <person name="Vives C."/>
            <person name="Morata J."/>
            <person name="Symeonidi A."/>
            <person name="Hiss M."/>
            <person name="Muchero W."/>
            <person name="Kamisugi Y."/>
            <person name="Saleh O."/>
            <person name="Blanc G."/>
            <person name="Decker E.L."/>
            <person name="van Gessel N."/>
            <person name="Grimwood J."/>
            <person name="Hayes R.D."/>
            <person name="Graham S.W."/>
            <person name="Gunter L.E."/>
            <person name="McDaniel S.F."/>
            <person name="Hoernstein S.N.W."/>
            <person name="Larsson A."/>
            <person name="Li F.W."/>
            <person name="Perroud P.F."/>
            <person name="Phillips J."/>
            <person name="Ranjan P."/>
            <person name="Rokshar D.S."/>
            <person name="Rothfels C.J."/>
            <person name="Schneider L."/>
            <person name="Shu S."/>
            <person name="Stevenson D.W."/>
            <person name="Thummler F."/>
            <person name="Tillich M."/>
            <person name="Villarreal Aguilar J.C."/>
            <person name="Widiez T."/>
            <person name="Wong G.K."/>
            <person name="Wymore A."/>
            <person name="Zhang Y."/>
            <person name="Zimmer A.D."/>
            <person name="Quatrano R.S."/>
            <person name="Mayer K.F.X."/>
            <person name="Goodstein D."/>
            <person name="Casacuberta J.M."/>
            <person name="Vandepoele K."/>
            <person name="Reski R."/>
            <person name="Cuming A.C."/>
            <person name="Tuskan G.A."/>
            <person name="Maumus F."/>
            <person name="Salse J."/>
            <person name="Schmutz J."/>
            <person name="Rensing S.A."/>
        </authorList>
    </citation>
    <scope>NUCLEOTIDE SEQUENCE [LARGE SCALE GENOMIC DNA]</scope>
    <source>
        <strain evidence="2 3">cv. Gransden 2004</strain>
    </source>
</reference>
<dbReference type="PaxDb" id="3218-PP1S112_123V6.1"/>
<evidence type="ECO:0000313" key="1">
    <source>
        <dbReference type="EMBL" id="PNR58382.1"/>
    </source>
</evidence>
<evidence type="ECO:0000313" key="2">
    <source>
        <dbReference type="EnsemblPlants" id="Pp3c3_34770V3.1"/>
    </source>
</evidence>
<reference evidence="2" key="3">
    <citation type="submission" date="2020-12" db="UniProtKB">
        <authorList>
            <consortium name="EnsemblPlants"/>
        </authorList>
    </citation>
    <scope>IDENTIFICATION</scope>
</reference>
<dbReference type="EMBL" id="ABEU02000003">
    <property type="protein sequence ID" value="PNR58382.1"/>
    <property type="molecule type" value="Genomic_DNA"/>
</dbReference>
<organism evidence="1">
    <name type="scientific">Physcomitrium patens</name>
    <name type="common">Spreading-leaved earth moss</name>
    <name type="synonym">Physcomitrella patens</name>
    <dbReference type="NCBI Taxonomy" id="3218"/>
    <lineage>
        <taxon>Eukaryota</taxon>
        <taxon>Viridiplantae</taxon>
        <taxon>Streptophyta</taxon>
        <taxon>Embryophyta</taxon>
        <taxon>Bryophyta</taxon>
        <taxon>Bryophytina</taxon>
        <taxon>Bryopsida</taxon>
        <taxon>Funariidae</taxon>
        <taxon>Funariales</taxon>
        <taxon>Funariaceae</taxon>
        <taxon>Physcomitrium</taxon>
    </lineage>
</organism>
<sequence>MPDLQEDALDYPGISCLACIKDIPETAIILHFHFSVSDIE</sequence>
<dbReference type="Proteomes" id="UP000006727">
    <property type="component" value="Chromosome 3"/>
</dbReference>
<protein>
    <submittedName>
        <fullName evidence="1 2">Uncharacterized protein</fullName>
    </submittedName>
</protein>
<dbReference type="EnsemblPlants" id="Pp3c3_34770V3.1">
    <property type="protein sequence ID" value="Pp3c3_34770V3.1"/>
    <property type="gene ID" value="Pp3c3_34770"/>
</dbReference>
<gene>
    <name evidence="1" type="ORF">PHYPA_005377</name>
</gene>
<dbReference type="InParanoid" id="A0A2K1KX66"/>
<reference evidence="1 3" key="1">
    <citation type="journal article" date="2008" name="Science">
        <title>The Physcomitrella genome reveals evolutionary insights into the conquest of land by plants.</title>
        <authorList>
            <person name="Rensing S."/>
            <person name="Lang D."/>
            <person name="Zimmer A."/>
            <person name="Terry A."/>
            <person name="Salamov A."/>
            <person name="Shapiro H."/>
            <person name="Nishiyama T."/>
            <person name="Perroud P.-F."/>
            <person name="Lindquist E."/>
            <person name="Kamisugi Y."/>
            <person name="Tanahashi T."/>
            <person name="Sakakibara K."/>
            <person name="Fujita T."/>
            <person name="Oishi K."/>
            <person name="Shin-I T."/>
            <person name="Kuroki Y."/>
            <person name="Toyoda A."/>
            <person name="Suzuki Y."/>
            <person name="Hashimoto A."/>
            <person name="Yamaguchi K."/>
            <person name="Sugano A."/>
            <person name="Kohara Y."/>
            <person name="Fujiyama A."/>
            <person name="Anterola A."/>
            <person name="Aoki S."/>
            <person name="Ashton N."/>
            <person name="Barbazuk W.B."/>
            <person name="Barker E."/>
            <person name="Bennetzen J."/>
            <person name="Bezanilla M."/>
            <person name="Blankenship R."/>
            <person name="Cho S.H."/>
            <person name="Dutcher S."/>
            <person name="Estelle M."/>
            <person name="Fawcett J.A."/>
            <person name="Gundlach H."/>
            <person name="Hanada K."/>
            <person name="Heyl A."/>
            <person name="Hicks K.A."/>
            <person name="Hugh J."/>
            <person name="Lohr M."/>
            <person name="Mayer K."/>
            <person name="Melkozernov A."/>
            <person name="Murata T."/>
            <person name="Nelson D."/>
            <person name="Pils B."/>
            <person name="Prigge M."/>
            <person name="Reiss B."/>
            <person name="Renner T."/>
            <person name="Rombauts S."/>
            <person name="Rushton P."/>
            <person name="Sanderfoot A."/>
            <person name="Schween G."/>
            <person name="Shiu S.-H."/>
            <person name="Stueber K."/>
            <person name="Theodoulou F.L."/>
            <person name="Tu H."/>
            <person name="Van de Peer Y."/>
            <person name="Verrier P.J."/>
            <person name="Waters E."/>
            <person name="Wood A."/>
            <person name="Yang L."/>
            <person name="Cove D."/>
            <person name="Cuming A."/>
            <person name="Hasebe M."/>
            <person name="Lucas S."/>
            <person name="Mishler D.B."/>
            <person name="Reski R."/>
            <person name="Grigoriev I."/>
            <person name="Quatrano R.S."/>
            <person name="Boore J.L."/>
        </authorList>
    </citation>
    <scope>NUCLEOTIDE SEQUENCE [LARGE SCALE GENOMIC DNA]</scope>
    <source>
        <strain evidence="2 3">cv. Gransden 2004</strain>
    </source>
</reference>
<keyword evidence="3" id="KW-1185">Reference proteome</keyword>
<accession>A0A2K1KX66</accession>
<evidence type="ECO:0000313" key="3">
    <source>
        <dbReference type="Proteomes" id="UP000006727"/>
    </source>
</evidence>
<dbReference type="AlphaFoldDB" id="A0A2K1KX66"/>
<proteinExistence type="predicted"/>